<evidence type="ECO:0000313" key="5">
    <source>
        <dbReference type="EMBL" id="PTL40438.1"/>
    </source>
</evidence>
<protein>
    <submittedName>
        <fullName evidence="5">Oxidoreductase</fullName>
    </submittedName>
</protein>
<keyword evidence="2" id="KW-0560">Oxidoreductase</keyword>
<dbReference type="SUPFAM" id="SSF51735">
    <property type="entry name" value="NAD(P)-binding Rossmann-fold domains"/>
    <property type="match status" value="1"/>
</dbReference>
<name>A0A2T4UAL6_9BACI</name>
<dbReference type="Pfam" id="PF00106">
    <property type="entry name" value="adh_short"/>
    <property type="match status" value="1"/>
</dbReference>
<comment type="caution">
    <text evidence="5">The sequence shown here is derived from an EMBL/GenBank/DDBJ whole genome shotgun (WGS) entry which is preliminary data.</text>
</comment>
<dbReference type="OrthoDB" id="9793345at2"/>
<evidence type="ECO:0000256" key="1">
    <source>
        <dbReference type="ARBA" id="ARBA00006484"/>
    </source>
</evidence>
<accession>A0A2T4UAL6</accession>
<sequence>MQRNLQKKVIVITGGSSGIGAEIAAESARKGALPVLIARSEDKMHAVSQRIKMETGILPLVFKGDVTDADRVKEIFDTVEAEAGKVDVLVNNAGFGIFDYVTDIDMKDAEEMFRVNVLGTIACTKAAVPRMNAGSHILFVSSLAGKVATPKSSVYSATKHAVNGFANACRMELRNSGIYVSTINPGPVETGFFHIADREGTYRNNVASMMMEASKVAEKTVRIFFRRRRELNLPWWMGTAAKMYQLAPSLLERIAGSRLSKK</sequence>
<feature type="domain" description="Ketoreductase" evidence="4">
    <location>
        <begin position="8"/>
        <end position="191"/>
    </location>
</feature>
<dbReference type="Proteomes" id="UP000240509">
    <property type="component" value="Unassembled WGS sequence"/>
</dbReference>
<dbReference type="PRINTS" id="PR00080">
    <property type="entry name" value="SDRFAMILY"/>
</dbReference>
<dbReference type="GO" id="GO:0016491">
    <property type="term" value="F:oxidoreductase activity"/>
    <property type="evidence" value="ECO:0007669"/>
    <property type="project" value="UniProtKB-KW"/>
</dbReference>
<gene>
    <name evidence="5" type="ORF">C6Y45_00575</name>
</gene>
<dbReference type="PANTHER" id="PTHR44196">
    <property type="entry name" value="DEHYDROGENASE/REDUCTASE SDR FAMILY MEMBER 7B"/>
    <property type="match status" value="1"/>
</dbReference>
<keyword evidence="6" id="KW-1185">Reference proteome</keyword>
<evidence type="ECO:0000313" key="6">
    <source>
        <dbReference type="Proteomes" id="UP000240509"/>
    </source>
</evidence>
<evidence type="ECO:0000259" key="4">
    <source>
        <dbReference type="SMART" id="SM00822"/>
    </source>
</evidence>
<dbReference type="RefSeq" id="WP_107582905.1">
    <property type="nucleotide sequence ID" value="NZ_PZJJ01000001.1"/>
</dbReference>
<dbReference type="InterPro" id="IPR002347">
    <property type="entry name" value="SDR_fam"/>
</dbReference>
<comment type="similarity">
    <text evidence="1 3">Belongs to the short-chain dehydrogenases/reductases (SDR) family.</text>
</comment>
<dbReference type="GO" id="GO:0016020">
    <property type="term" value="C:membrane"/>
    <property type="evidence" value="ECO:0007669"/>
    <property type="project" value="TreeGrafter"/>
</dbReference>
<dbReference type="PANTHER" id="PTHR44196:SF1">
    <property type="entry name" value="DEHYDROGENASE_REDUCTASE SDR FAMILY MEMBER 7B"/>
    <property type="match status" value="1"/>
</dbReference>
<dbReference type="EMBL" id="PZJJ01000001">
    <property type="protein sequence ID" value="PTL40438.1"/>
    <property type="molecule type" value="Genomic_DNA"/>
</dbReference>
<organism evidence="5 6">
    <name type="scientific">Alkalicoccus saliphilus</name>
    <dbReference type="NCBI Taxonomy" id="200989"/>
    <lineage>
        <taxon>Bacteria</taxon>
        <taxon>Bacillati</taxon>
        <taxon>Bacillota</taxon>
        <taxon>Bacilli</taxon>
        <taxon>Bacillales</taxon>
        <taxon>Bacillaceae</taxon>
        <taxon>Alkalicoccus</taxon>
    </lineage>
</organism>
<dbReference type="InterPro" id="IPR057326">
    <property type="entry name" value="KR_dom"/>
</dbReference>
<dbReference type="AlphaFoldDB" id="A0A2T4UAL6"/>
<dbReference type="PRINTS" id="PR00081">
    <property type="entry name" value="GDHRDH"/>
</dbReference>
<evidence type="ECO:0000256" key="2">
    <source>
        <dbReference type="ARBA" id="ARBA00023002"/>
    </source>
</evidence>
<dbReference type="SMART" id="SM00822">
    <property type="entry name" value="PKS_KR"/>
    <property type="match status" value="1"/>
</dbReference>
<proteinExistence type="inferred from homology"/>
<evidence type="ECO:0000256" key="3">
    <source>
        <dbReference type="RuleBase" id="RU000363"/>
    </source>
</evidence>
<dbReference type="Gene3D" id="3.40.50.720">
    <property type="entry name" value="NAD(P)-binding Rossmann-like Domain"/>
    <property type="match status" value="1"/>
</dbReference>
<reference evidence="5 6" key="1">
    <citation type="submission" date="2018-03" db="EMBL/GenBank/DDBJ databases">
        <title>Alkalicoccus saliphilus sp. nov., isolated from a mineral pool.</title>
        <authorList>
            <person name="Zhao B."/>
        </authorList>
    </citation>
    <scope>NUCLEOTIDE SEQUENCE [LARGE SCALE GENOMIC DNA]</scope>
    <source>
        <strain evidence="5 6">6AG</strain>
    </source>
</reference>
<dbReference type="InterPro" id="IPR036291">
    <property type="entry name" value="NAD(P)-bd_dom_sf"/>
</dbReference>